<evidence type="ECO:0000256" key="1">
    <source>
        <dbReference type="ARBA" id="ARBA00004651"/>
    </source>
</evidence>
<keyword evidence="2 9" id="KW-0813">Transport</keyword>
<feature type="transmembrane region" description="Helical" evidence="9">
    <location>
        <begin position="240"/>
        <end position="264"/>
    </location>
</feature>
<dbReference type="Gene3D" id="1.20.1640.10">
    <property type="entry name" value="Multidrug efflux transporter AcrB transmembrane domain"/>
    <property type="match status" value="1"/>
</dbReference>
<keyword evidence="6 9" id="KW-1133">Transmembrane helix</keyword>
<dbReference type="GO" id="GO:0005886">
    <property type="term" value="C:plasma membrane"/>
    <property type="evidence" value="ECO:0007669"/>
    <property type="project" value="UniProtKB-SubCell"/>
</dbReference>
<comment type="caution">
    <text evidence="11">The sequence shown here is derived from an EMBL/GenBank/DDBJ whole genome shotgun (WGS) entry which is preliminary data.</text>
</comment>
<evidence type="ECO:0000313" key="11">
    <source>
        <dbReference type="EMBL" id="OGM79024.1"/>
    </source>
</evidence>
<protein>
    <recommendedName>
        <fullName evidence="9">Protein-export membrane protein SecF</fullName>
    </recommendedName>
</protein>
<keyword evidence="4 9" id="KW-0812">Transmembrane</keyword>
<feature type="transmembrane region" description="Helical" evidence="9">
    <location>
        <begin position="12"/>
        <end position="29"/>
    </location>
</feature>
<evidence type="ECO:0000256" key="2">
    <source>
        <dbReference type="ARBA" id="ARBA00022448"/>
    </source>
</evidence>
<gene>
    <name evidence="9" type="primary">secF</name>
    <name evidence="11" type="ORF">A2382_01245</name>
</gene>
<sequence>MRNFNWLKYKMIYFVISGSLIVMGIFSLYKWGISLGVDFVGGSLIEYDLKTSISSDVLKETVEKEGIDIVSVQNIGKENYLFKFSEITNEQREKISVSLSQLTGETVNEARFEKVGPSLGAELIRKTIYALIVSASAILLWVAISFKSFKFGVSAILAMFHDSFILIGSFSLFGHFFSADVDFLFITALLTTLSFSVHDTIVVFDRIREINRKHGGEFSEVCNRALSETMKRSINNSITIILMLSSLIVLGGSSIFWFAIALLVGTVLGTYSSPFVAVPLLVAWNNLRKK</sequence>
<keyword evidence="8 9" id="KW-0472">Membrane</keyword>
<comment type="function">
    <text evidence="9">Part of the Sec protein translocase complex. Interacts with the SecYEG preprotein conducting channel. SecDF uses the proton motive force (PMF) to complete protein translocation after the ATP-dependent function of SecA.</text>
</comment>
<dbReference type="Proteomes" id="UP000178999">
    <property type="component" value="Unassembled WGS sequence"/>
</dbReference>
<feature type="transmembrane region" description="Helical" evidence="9">
    <location>
        <begin position="183"/>
        <end position="204"/>
    </location>
</feature>
<dbReference type="PANTHER" id="PTHR30081:SF8">
    <property type="entry name" value="PROTEIN TRANSLOCASE SUBUNIT SECF"/>
    <property type="match status" value="1"/>
</dbReference>
<name>A0A1F8CRU5_9BACT</name>
<evidence type="ECO:0000256" key="3">
    <source>
        <dbReference type="ARBA" id="ARBA00022475"/>
    </source>
</evidence>
<dbReference type="EMBL" id="MGHY01000021">
    <property type="protein sequence ID" value="OGM79024.1"/>
    <property type="molecule type" value="Genomic_DNA"/>
</dbReference>
<dbReference type="GO" id="GO:0065002">
    <property type="term" value="P:intracellular protein transmembrane transport"/>
    <property type="evidence" value="ECO:0007669"/>
    <property type="project" value="UniProtKB-UniRule"/>
</dbReference>
<evidence type="ECO:0000313" key="12">
    <source>
        <dbReference type="Proteomes" id="UP000178999"/>
    </source>
</evidence>
<dbReference type="AlphaFoldDB" id="A0A1F8CRU5"/>
<dbReference type="GO" id="GO:0006605">
    <property type="term" value="P:protein targeting"/>
    <property type="evidence" value="ECO:0007669"/>
    <property type="project" value="UniProtKB-UniRule"/>
</dbReference>
<dbReference type="PRINTS" id="PR01755">
    <property type="entry name" value="SECFTRNLCASE"/>
</dbReference>
<feature type="transmembrane region" description="Helical" evidence="9">
    <location>
        <begin position="156"/>
        <end position="177"/>
    </location>
</feature>
<evidence type="ECO:0000256" key="6">
    <source>
        <dbReference type="ARBA" id="ARBA00022989"/>
    </source>
</evidence>
<organism evidence="11 12">
    <name type="scientific">Candidatus Woesebacteria bacterium RIFOXYB1_FULL_38_16</name>
    <dbReference type="NCBI Taxonomy" id="1802538"/>
    <lineage>
        <taxon>Bacteria</taxon>
        <taxon>Candidatus Woeseibacteriota</taxon>
    </lineage>
</organism>
<dbReference type="InterPro" id="IPR005665">
    <property type="entry name" value="SecF_bac"/>
</dbReference>
<dbReference type="GO" id="GO:0015450">
    <property type="term" value="F:protein-transporting ATPase activity"/>
    <property type="evidence" value="ECO:0007669"/>
    <property type="project" value="InterPro"/>
</dbReference>
<dbReference type="SUPFAM" id="SSF82866">
    <property type="entry name" value="Multidrug efflux transporter AcrB transmembrane domain"/>
    <property type="match status" value="1"/>
</dbReference>
<keyword evidence="3 9" id="KW-1003">Cell membrane</keyword>
<proteinExistence type="inferred from homology"/>
<keyword evidence="7 9" id="KW-0811">Translocation</keyword>
<dbReference type="InterPro" id="IPR048634">
    <property type="entry name" value="SecD_SecF_C"/>
</dbReference>
<comment type="subcellular location">
    <subcellularLocation>
        <location evidence="1 9">Cell membrane</location>
        <topology evidence="1 9">Multi-pass membrane protein</topology>
    </subcellularLocation>
</comment>
<evidence type="ECO:0000256" key="5">
    <source>
        <dbReference type="ARBA" id="ARBA00022927"/>
    </source>
</evidence>
<dbReference type="STRING" id="1802538.A2382_01245"/>
<dbReference type="NCBIfam" id="TIGR00966">
    <property type="entry name" value="transloc_SecF"/>
    <property type="match status" value="1"/>
</dbReference>
<evidence type="ECO:0000259" key="10">
    <source>
        <dbReference type="Pfam" id="PF02355"/>
    </source>
</evidence>
<dbReference type="HAMAP" id="MF_01464_B">
    <property type="entry name" value="SecF_B"/>
    <property type="match status" value="1"/>
</dbReference>
<comment type="similarity">
    <text evidence="9">Belongs to the SecD/SecF family. SecF subfamily.</text>
</comment>
<evidence type="ECO:0000256" key="8">
    <source>
        <dbReference type="ARBA" id="ARBA00023136"/>
    </source>
</evidence>
<evidence type="ECO:0000256" key="4">
    <source>
        <dbReference type="ARBA" id="ARBA00022692"/>
    </source>
</evidence>
<accession>A0A1F8CRU5</accession>
<keyword evidence="5 9" id="KW-0653">Protein transport</keyword>
<dbReference type="InterPro" id="IPR022645">
    <property type="entry name" value="SecD/SecF_bac"/>
</dbReference>
<dbReference type="InterPro" id="IPR022813">
    <property type="entry name" value="SecD/SecF_arch_bac"/>
</dbReference>
<evidence type="ECO:0000256" key="9">
    <source>
        <dbReference type="HAMAP-Rule" id="MF_01464"/>
    </source>
</evidence>
<feature type="transmembrane region" description="Helical" evidence="9">
    <location>
        <begin position="270"/>
        <end position="287"/>
    </location>
</feature>
<feature type="domain" description="Protein export membrane protein SecD/SecF C-terminal" evidence="10">
    <location>
        <begin position="103"/>
        <end position="285"/>
    </location>
</feature>
<dbReference type="PANTHER" id="PTHR30081">
    <property type="entry name" value="PROTEIN-EXPORT MEMBRANE PROTEIN SEC"/>
    <property type="match status" value="1"/>
</dbReference>
<comment type="subunit">
    <text evidence="9">Forms a complex with SecD. Part of the essential Sec protein translocation apparatus which comprises SecA, SecYEG and auxiliary proteins SecDF. Other proteins may also be involved.</text>
</comment>
<evidence type="ECO:0000256" key="7">
    <source>
        <dbReference type="ARBA" id="ARBA00023010"/>
    </source>
</evidence>
<dbReference type="Pfam" id="PF02355">
    <property type="entry name" value="SecD_SecF_C"/>
    <property type="match status" value="1"/>
</dbReference>
<dbReference type="GO" id="GO:0043952">
    <property type="term" value="P:protein transport by the Sec complex"/>
    <property type="evidence" value="ECO:0007669"/>
    <property type="project" value="UniProtKB-UniRule"/>
</dbReference>
<reference evidence="11 12" key="1">
    <citation type="journal article" date="2016" name="Nat. Commun.">
        <title>Thousands of microbial genomes shed light on interconnected biogeochemical processes in an aquifer system.</title>
        <authorList>
            <person name="Anantharaman K."/>
            <person name="Brown C.T."/>
            <person name="Hug L.A."/>
            <person name="Sharon I."/>
            <person name="Castelle C.J."/>
            <person name="Probst A.J."/>
            <person name="Thomas B.C."/>
            <person name="Singh A."/>
            <person name="Wilkins M.J."/>
            <person name="Karaoz U."/>
            <person name="Brodie E.L."/>
            <person name="Williams K.H."/>
            <person name="Hubbard S.S."/>
            <person name="Banfield J.F."/>
        </authorList>
    </citation>
    <scope>NUCLEOTIDE SEQUENCE [LARGE SCALE GENOMIC DNA]</scope>
</reference>
<feature type="transmembrane region" description="Helical" evidence="9">
    <location>
        <begin position="127"/>
        <end position="144"/>
    </location>
</feature>